<keyword evidence="8" id="KW-1185">Reference proteome</keyword>
<dbReference type="AlphaFoldDB" id="A0A8J2MYX3"/>
<sequence length="164" mass="18340">MLAGDGQVAELFLGISANKHQLFVFEATLPMNCLTYTYFCLPDYPLTVKFLRENEYAAILSDLPQQASIMYAETFNADQIKSLFKIATFVPFLMIWATHGIDGWGISFVLPTVIHELVICNIAISQILTIPPFTLVFLILVSLAYLIHNRRLLPWVAGVGIEGT</sequence>
<gene>
    <name evidence="7" type="ORF">ALTATR162_LOCUS2358</name>
</gene>
<evidence type="ECO:0000256" key="5">
    <source>
        <dbReference type="ARBA" id="ARBA00023136"/>
    </source>
</evidence>
<keyword evidence="2" id="KW-0813">Transport</keyword>
<dbReference type="OrthoDB" id="2985014at2759"/>
<evidence type="ECO:0000313" key="7">
    <source>
        <dbReference type="EMBL" id="CAG5149390.1"/>
    </source>
</evidence>
<dbReference type="PANTHER" id="PTHR43791">
    <property type="entry name" value="PERMEASE-RELATED"/>
    <property type="match status" value="1"/>
</dbReference>
<evidence type="ECO:0000256" key="1">
    <source>
        <dbReference type="ARBA" id="ARBA00004141"/>
    </source>
</evidence>
<organism evidence="7 8">
    <name type="scientific">Alternaria atra</name>
    <dbReference type="NCBI Taxonomy" id="119953"/>
    <lineage>
        <taxon>Eukaryota</taxon>
        <taxon>Fungi</taxon>
        <taxon>Dikarya</taxon>
        <taxon>Ascomycota</taxon>
        <taxon>Pezizomycotina</taxon>
        <taxon>Dothideomycetes</taxon>
        <taxon>Pleosporomycetidae</taxon>
        <taxon>Pleosporales</taxon>
        <taxon>Pleosporineae</taxon>
        <taxon>Pleosporaceae</taxon>
        <taxon>Alternaria</taxon>
        <taxon>Alternaria sect. Ulocladioides</taxon>
    </lineage>
</organism>
<dbReference type="InterPro" id="IPR036259">
    <property type="entry name" value="MFS_trans_sf"/>
</dbReference>
<comment type="caution">
    <text evidence="7">The sequence shown here is derived from an EMBL/GenBank/DDBJ whole genome shotgun (WGS) entry which is preliminary data.</text>
</comment>
<dbReference type="GO" id="GO:0016020">
    <property type="term" value="C:membrane"/>
    <property type="evidence" value="ECO:0007669"/>
    <property type="project" value="UniProtKB-SubCell"/>
</dbReference>
<evidence type="ECO:0000256" key="4">
    <source>
        <dbReference type="ARBA" id="ARBA00022989"/>
    </source>
</evidence>
<dbReference type="EMBL" id="CAJRGZ010000015">
    <property type="protein sequence ID" value="CAG5149390.1"/>
    <property type="molecule type" value="Genomic_DNA"/>
</dbReference>
<evidence type="ECO:0000313" key="8">
    <source>
        <dbReference type="Proteomes" id="UP000676310"/>
    </source>
</evidence>
<dbReference type="RefSeq" id="XP_043165897.1">
    <property type="nucleotide sequence ID" value="XM_043309962.1"/>
</dbReference>
<protein>
    <submittedName>
        <fullName evidence="7">Uncharacterized protein</fullName>
    </submittedName>
</protein>
<comment type="subcellular location">
    <subcellularLocation>
        <location evidence="1">Membrane</location>
        <topology evidence="1">Multi-pass membrane protein</topology>
    </subcellularLocation>
</comment>
<dbReference type="SUPFAM" id="SSF103473">
    <property type="entry name" value="MFS general substrate transporter"/>
    <property type="match status" value="1"/>
</dbReference>
<feature type="transmembrane region" description="Helical" evidence="6">
    <location>
        <begin position="122"/>
        <end position="147"/>
    </location>
</feature>
<dbReference type="Proteomes" id="UP000676310">
    <property type="component" value="Unassembled WGS sequence"/>
</dbReference>
<dbReference type="GO" id="GO:0022857">
    <property type="term" value="F:transmembrane transporter activity"/>
    <property type="evidence" value="ECO:0007669"/>
    <property type="project" value="TreeGrafter"/>
</dbReference>
<keyword evidence="3 6" id="KW-0812">Transmembrane</keyword>
<feature type="transmembrane region" description="Helical" evidence="6">
    <location>
        <begin position="89"/>
        <end position="110"/>
    </location>
</feature>
<evidence type="ECO:0000256" key="6">
    <source>
        <dbReference type="SAM" id="Phobius"/>
    </source>
</evidence>
<keyword evidence="4 6" id="KW-1133">Transmembrane helix</keyword>
<evidence type="ECO:0000256" key="3">
    <source>
        <dbReference type="ARBA" id="ARBA00022692"/>
    </source>
</evidence>
<dbReference type="PANTHER" id="PTHR43791:SF51">
    <property type="entry name" value="MAJOR FACILITATOR SUPERFAMILY (MFS) PROFILE DOMAIN-CONTAINING PROTEIN"/>
    <property type="match status" value="1"/>
</dbReference>
<proteinExistence type="predicted"/>
<name>A0A8J2MYX3_9PLEO</name>
<dbReference type="GeneID" id="67013794"/>
<reference evidence="7" key="1">
    <citation type="submission" date="2021-05" db="EMBL/GenBank/DDBJ databases">
        <authorList>
            <person name="Stam R."/>
        </authorList>
    </citation>
    <scope>NUCLEOTIDE SEQUENCE</scope>
    <source>
        <strain evidence="7">CS162</strain>
    </source>
</reference>
<keyword evidence="5 6" id="KW-0472">Membrane</keyword>
<evidence type="ECO:0000256" key="2">
    <source>
        <dbReference type="ARBA" id="ARBA00022448"/>
    </source>
</evidence>
<accession>A0A8J2MYX3</accession>